<evidence type="ECO:0000313" key="3">
    <source>
        <dbReference type="EMBL" id="TVT16840.1"/>
    </source>
</evidence>
<dbReference type="InterPro" id="IPR020556">
    <property type="entry name" value="Amidase_CS"/>
</dbReference>
<protein>
    <submittedName>
        <fullName evidence="3">Amidase</fullName>
    </submittedName>
</protein>
<dbReference type="InterPro" id="IPR000120">
    <property type="entry name" value="Amidase"/>
</dbReference>
<feature type="domain" description="Amidase" evidence="2">
    <location>
        <begin position="89"/>
        <end position="497"/>
    </location>
</feature>
<keyword evidence="4" id="KW-1185">Reference proteome</keyword>
<dbReference type="InterPro" id="IPR023631">
    <property type="entry name" value="Amidase_dom"/>
</dbReference>
<dbReference type="Gene3D" id="3.90.1300.10">
    <property type="entry name" value="Amidase signature (AS) domain"/>
    <property type="match status" value="1"/>
</dbReference>
<name>A0A557ZXW5_9PSEU</name>
<evidence type="ECO:0000256" key="1">
    <source>
        <dbReference type="SAM" id="MobiDB-lite"/>
    </source>
</evidence>
<dbReference type="AlphaFoldDB" id="A0A557ZXW5"/>
<dbReference type="RefSeq" id="WP_144644161.1">
    <property type="nucleotide sequence ID" value="NZ_BNAX01000004.1"/>
</dbReference>
<evidence type="ECO:0000259" key="2">
    <source>
        <dbReference type="Pfam" id="PF01425"/>
    </source>
</evidence>
<dbReference type="OrthoDB" id="182039at2"/>
<dbReference type="PROSITE" id="PS00571">
    <property type="entry name" value="AMIDASES"/>
    <property type="match status" value="1"/>
</dbReference>
<feature type="region of interest" description="Disordered" evidence="1">
    <location>
        <begin position="521"/>
        <end position="550"/>
    </location>
</feature>
<proteinExistence type="predicted"/>
<accession>A0A557ZXW5</accession>
<dbReference type="Proteomes" id="UP000318578">
    <property type="component" value="Unassembled WGS sequence"/>
</dbReference>
<dbReference type="SUPFAM" id="SSF75304">
    <property type="entry name" value="Amidase signature (AS) enzymes"/>
    <property type="match status" value="1"/>
</dbReference>
<gene>
    <name evidence="3" type="ORF">FNH06_33855</name>
</gene>
<organism evidence="3 4">
    <name type="scientific">Amycolatopsis acidiphila</name>
    <dbReference type="NCBI Taxonomy" id="715473"/>
    <lineage>
        <taxon>Bacteria</taxon>
        <taxon>Bacillati</taxon>
        <taxon>Actinomycetota</taxon>
        <taxon>Actinomycetes</taxon>
        <taxon>Pseudonocardiales</taxon>
        <taxon>Pseudonocardiaceae</taxon>
        <taxon>Amycolatopsis</taxon>
    </lineage>
</organism>
<dbReference type="GO" id="GO:0003824">
    <property type="term" value="F:catalytic activity"/>
    <property type="evidence" value="ECO:0007669"/>
    <property type="project" value="InterPro"/>
</dbReference>
<comment type="caution">
    <text evidence="3">The sequence shown here is derived from an EMBL/GenBank/DDBJ whole genome shotgun (WGS) entry which is preliminary data.</text>
</comment>
<evidence type="ECO:0000313" key="4">
    <source>
        <dbReference type="Proteomes" id="UP000318578"/>
    </source>
</evidence>
<dbReference type="EMBL" id="VJZA01000095">
    <property type="protein sequence ID" value="TVT16840.1"/>
    <property type="molecule type" value="Genomic_DNA"/>
</dbReference>
<reference evidence="3 4" key="1">
    <citation type="submission" date="2019-07" db="EMBL/GenBank/DDBJ databases">
        <title>New species of Amycolatopsis and Streptomyces.</title>
        <authorList>
            <person name="Duangmal K."/>
            <person name="Teo W.F.A."/>
            <person name="Lipun K."/>
        </authorList>
    </citation>
    <scope>NUCLEOTIDE SEQUENCE [LARGE SCALE GENOMIC DNA]</scope>
    <source>
        <strain evidence="3 4">JCM 30562</strain>
    </source>
</reference>
<dbReference type="Pfam" id="PF01425">
    <property type="entry name" value="Amidase"/>
    <property type="match status" value="1"/>
</dbReference>
<dbReference type="InterPro" id="IPR036928">
    <property type="entry name" value="AS_sf"/>
</dbReference>
<sequence>MELEARRSDPPGCDEVARYAEQLRLRLSGEEVEAYRDAVADHLATFDRLGEFPEPTVALRHTHRAPGGPPASGRQDPFRAIIRWCEVAGARTGPLAGMTLGIKDCIAVAGIPTTGGGHRLPCPVPTEDAVVVERVLEAGARIVAKTNMADMSMGLGAGSGFGAVRNPHDVRFSAGGSSSGSGAAVAGGLVDLALGADQGGSIRIPAAWCGIVGMKPTYGLVPAHGLTHLEHSLDHIGPMTTTVADNALLLETIAGGDWRDPHTDPDRSPGDYRGAAERGAEGLRIGVVTESVDPHRCTPATLEAFERAREVLAGAGAVLVPISIPLWSAGSVLVRVLTSFAMAARARSSGHTPGDLSRVDVHAEAAAAVHYHDGMRQLPFALRTRLLAVAHLQETYGGAHLGYARNLRLELRRQVERALADVDLLVTPTTPAGPVRLPDGDPTQADSRADVGVDASYNTCPFNLTGHPALTLPCGFGEHRLPAGLQIAGRRFDEHTVYRAGFAFEAAAELAPWLLDQEGEDGSLLEVSQPAETGWDPVVSPHPASRTSGR</sequence>
<dbReference type="PANTHER" id="PTHR11895">
    <property type="entry name" value="TRANSAMIDASE"/>
    <property type="match status" value="1"/>
</dbReference>
<dbReference type="PANTHER" id="PTHR11895:SF170">
    <property type="entry name" value="AMIDASE"/>
    <property type="match status" value="1"/>
</dbReference>